<dbReference type="PROSITE" id="PS00150">
    <property type="entry name" value="ACYLPHOSPHATASE_1"/>
    <property type="match status" value="1"/>
</dbReference>
<keyword evidence="9" id="KW-1185">Reference proteome</keyword>
<dbReference type="InterPro" id="IPR020456">
    <property type="entry name" value="Acylphosphatase"/>
</dbReference>
<dbReference type="EMBL" id="AECZ01000003">
    <property type="protein sequence ID" value="EFL52485.1"/>
    <property type="molecule type" value="Genomic_DNA"/>
</dbReference>
<dbReference type="RefSeq" id="WP_005990948.1">
    <property type="nucleotide sequence ID" value="NZ_AECZ01000003.1"/>
</dbReference>
<accession>E1JSK2</accession>
<keyword evidence="4 5" id="KW-0378">Hydrolase</keyword>
<evidence type="ECO:0000313" key="8">
    <source>
        <dbReference type="EMBL" id="EFL52485.1"/>
    </source>
</evidence>
<reference evidence="8 9" key="1">
    <citation type="submission" date="2010-08" db="EMBL/GenBank/DDBJ databases">
        <title>The draft genome of Desulfovibrio fructosovorans JJ.</title>
        <authorList>
            <consortium name="US DOE Joint Genome Institute (JGI-PGF)"/>
            <person name="Lucas S."/>
            <person name="Copeland A."/>
            <person name="Lapidus A."/>
            <person name="Cheng J.-F."/>
            <person name="Bruce D."/>
            <person name="Goodwin L."/>
            <person name="Pitluck S."/>
            <person name="Land M.L."/>
            <person name="Hauser L."/>
            <person name="Chang Y.-J."/>
            <person name="Jeffries C."/>
            <person name="Wall J.D."/>
            <person name="Stahl D.A."/>
            <person name="Arkin A.P."/>
            <person name="Dehal P."/>
            <person name="Stolyar S.M."/>
            <person name="Hazen T.C."/>
            <person name="Woyke T.J."/>
        </authorList>
    </citation>
    <scope>NUCLEOTIDE SEQUENCE [LARGE SCALE GENOMIC DNA]</scope>
    <source>
        <strain evidence="8 9">JJ</strain>
    </source>
</reference>
<dbReference type="Gene3D" id="3.30.70.100">
    <property type="match status" value="1"/>
</dbReference>
<proteinExistence type="inferred from homology"/>
<comment type="caution">
    <text evidence="8">The sequence shown here is derived from an EMBL/GenBank/DDBJ whole genome shotgun (WGS) entry which is preliminary data.</text>
</comment>
<dbReference type="EC" id="3.6.1.7" evidence="2 4"/>
<evidence type="ECO:0000256" key="4">
    <source>
        <dbReference type="PROSITE-ProRule" id="PRU00520"/>
    </source>
</evidence>
<dbReference type="InterPro" id="IPR036046">
    <property type="entry name" value="Acylphosphatase-like_dom_sf"/>
</dbReference>
<dbReference type="Proteomes" id="UP000006250">
    <property type="component" value="Unassembled WGS sequence"/>
</dbReference>
<evidence type="ECO:0000256" key="5">
    <source>
        <dbReference type="RuleBase" id="RU000553"/>
    </source>
</evidence>
<comment type="similarity">
    <text evidence="1 6">Belongs to the acylphosphatase family.</text>
</comment>
<dbReference type="PROSITE" id="PS00151">
    <property type="entry name" value="ACYLPHOSPHATASE_2"/>
    <property type="match status" value="1"/>
</dbReference>
<gene>
    <name evidence="8" type="ORF">DesfrDRAFT_0591</name>
</gene>
<protein>
    <recommendedName>
        <fullName evidence="2 4">Acylphosphatase</fullName>
        <ecNumber evidence="2 4">3.6.1.7</ecNumber>
    </recommendedName>
</protein>
<evidence type="ECO:0000256" key="2">
    <source>
        <dbReference type="ARBA" id="ARBA00012150"/>
    </source>
</evidence>
<feature type="active site" evidence="4">
    <location>
        <position position="37"/>
    </location>
</feature>
<dbReference type="PRINTS" id="PR00112">
    <property type="entry name" value="ACYLPHPHTASE"/>
</dbReference>
<dbReference type="PANTHER" id="PTHR47268:SF4">
    <property type="entry name" value="ACYLPHOSPHATASE"/>
    <property type="match status" value="1"/>
</dbReference>
<dbReference type="STRING" id="596151.DesfrDRAFT_0591"/>
<dbReference type="InterPro" id="IPR017968">
    <property type="entry name" value="Acylphosphatase_CS"/>
</dbReference>
<feature type="domain" description="Acylphosphatase-like" evidence="7">
    <location>
        <begin position="4"/>
        <end position="91"/>
    </location>
</feature>
<evidence type="ECO:0000259" key="7">
    <source>
        <dbReference type="PROSITE" id="PS51160"/>
    </source>
</evidence>
<feature type="active site" evidence="4">
    <location>
        <position position="19"/>
    </location>
</feature>
<dbReference type="GO" id="GO:0003998">
    <property type="term" value="F:acylphosphatase activity"/>
    <property type="evidence" value="ECO:0007669"/>
    <property type="project" value="UniProtKB-EC"/>
</dbReference>
<name>E1JSK2_SOLFR</name>
<evidence type="ECO:0000256" key="1">
    <source>
        <dbReference type="ARBA" id="ARBA00005614"/>
    </source>
</evidence>
<dbReference type="eggNOG" id="COG1254">
    <property type="taxonomic scope" value="Bacteria"/>
</dbReference>
<evidence type="ECO:0000256" key="3">
    <source>
        <dbReference type="ARBA" id="ARBA00047645"/>
    </source>
</evidence>
<dbReference type="PANTHER" id="PTHR47268">
    <property type="entry name" value="ACYLPHOSPHATASE"/>
    <property type="match status" value="1"/>
</dbReference>
<sequence length="91" mass="9885">MTPSLHATVSGKVQGVYFRAWVFDQAKSLGLSGWVRNLRDGQVELLAQGEAPALAAFKERLPGGSPLSRVESVAAEMIDYDKAYDGFEIRG</sequence>
<dbReference type="Pfam" id="PF00708">
    <property type="entry name" value="Acylphosphatase"/>
    <property type="match status" value="1"/>
</dbReference>
<dbReference type="InterPro" id="IPR001792">
    <property type="entry name" value="Acylphosphatase-like_dom"/>
</dbReference>
<dbReference type="PROSITE" id="PS51160">
    <property type="entry name" value="ACYLPHOSPHATASE_3"/>
    <property type="match status" value="1"/>
</dbReference>
<evidence type="ECO:0000313" key="9">
    <source>
        <dbReference type="Proteomes" id="UP000006250"/>
    </source>
</evidence>
<dbReference type="AlphaFoldDB" id="E1JSK2"/>
<dbReference type="SUPFAM" id="SSF54975">
    <property type="entry name" value="Acylphosphatase/BLUF domain-like"/>
    <property type="match status" value="1"/>
</dbReference>
<dbReference type="OrthoDB" id="5295388at2"/>
<comment type="catalytic activity">
    <reaction evidence="3 4 5">
        <text>an acyl phosphate + H2O = a carboxylate + phosphate + H(+)</text>
        <dbReference type="Rhea" id="RHEA:14965"/>
        <dbReference type="ChEBI" id="CHEBI:15377"/>
        <dbReference type="ChEBI" id="CHEBI:15378"/>
        <dbReference type="ChEBI" id="CHEBI:29067"/>
        <dbReference type="ChEBI" id="CHEBI:43474"/>
        <dbReference type="ChEBI" id="CHEBI:59918"/>
        <dbReference type="EC" id="3.6.1.7"/>
    </reaction>
</comment>
<evidence type="ECO:0000256" key="6">
    <source>
        <dbReference type="RuleBase" id="RU004168"/>
    </source>
</evidence>
<organism evidence="8 9">
    <name type="scientific">Solidesulfovibrio fructosivorans JJ]</name>
    <dbReference type="NCBI Taxonomy" id="596151"/>
    <lineage>
        <taxon>Bacteria</taxon>
        <taxon>Pseudomonadati</taxon>
        <taxon>Thermodesulfobacteriota</taxon>
        <taxon>Desulfovibrionia</taxon>
        <taxon>Desulfovibrionales</taxon>
        <taxon>Desulfovibrionaceae</taxon>
        <taxon>Solidesulfovibrio</taxon>
    </lineage>
</organism>